<evidence type="ECO:0000313" key="2">
    <source>
        <dbReference type="EMBL" id="OBS81251.1"/>
    </source>
</evidence>
<organism evidence="2 3">
    <name type="scientific">Neotoma lepida</name>
    <name type="common">Desert woodrat</name>
    <dbReference type="NCBI Taxonomy" id="56216"/>
    <lineage>
        <taxon>Eukaryota</taxon>
        <taxon>Metazoa</taxon>
        <taxon>Chordata</taxon>
        <taxon>Craniata</taxon>
        <taxon>Vertebrata</taxon>
        <taxon>Euteleostomi</taxon>
        <taxon>Mammalia</taxon>
        <taxon>Eutheria</taxon>
        <taxon>Euarchontoglires</taxon>
        <taxon>Glires</taxon>
        <taxon>Rodentia</taxon>
        <taxon>Myomorpha</taxon>
        <taxon>Muroidea</taxon>
        <taxon>Cricetidae</taxon>
        <taxon>Neotominae</taxon>
        <taxon>Neotoma</taxon>
    </lineage>
</organism>
<name>A0A1A6HSL3_NEOLE</name>
<comment type="caution">
    <text evidence="2">The sequence shown here is derived from an EMBL/GenBank/DDBJ whole genome shotgun (WGS) entry which is preliminary data.</text>
</comment>
<feature type="compositionally biased region" description="Basic and acidic residues" evidence="1">
    <location>
        <begin position="85"/>
        <end position="101"/>
    </location>
</feature>
<evidence type="ECO:0000256" key="1">
    <source>
        <dbReference type="SAM" id="MobiDB-lite"/>
    </source>
</evidence>
<feature type="non-terminal residue" evidence="2">
    <location>
        <position position="171"/>
    </location>
</feature>
<gene>
    <name evidence="2" type="ORF">A6R68_20546</name>
</gene>
<dbReference type="Proteomes" id="UP000092124">
    <property type="component" value="Unassembled WGS sequence"/>
</dbReference>
<reference evidence="2 3" key="1">
    <citation type="submission" date="2016-06" db="EMBL/GenBank/DDBJ databases">
        <title>The Draft Genome Sequence and Annotation of the Desert Woodrat Neotoma lepida.</title>
        <authorList>
            <person name="Campbell M."/>
            <person name="Oakeson K.F."/>
            <person name="Yandell M."/>
            <person name="Halpert J.R."/>
            <person name="Dearing D."/>
        </authorList>
    </citation>
    <scope>NUCLEOTIDE SEQUENCE [LARGE SCALE GENOMIC DNA]</scope>
    <source>
        <strain evidence="2">417</strain>
        <tissue evidence="2">Liver</tissue>
    </source>
</reference>
<proteinExistence type="predicted"/>
<dbReference type="STRING" id="56216.A0A1A6HSL3"/>
<evidence type="ECO:0000313" key="3">
    <source>
        <dbReference type="Proteomes" id="UP000092124"/>
    </source>
</evidence>
<sequence>MRTREEVVTAMKTSMTDGTIGHGAPGMITLRIIIGMMTEPPLPKKRLKLNLKLRSMPKEDGPSASTSQSSQAASVFGRAKPVDTAARERKVEERQQKEQKFKLPAPGEKPKLAKRRNSGKKTVEDRKAESEKSLENETLNKEDCHSLTSKLYRPLKLMPAPGAPFSRNVVT</sequence>
<keyword evidence="3" id="KW-1185">Reference proteome</keyword>
<feature type="compositionally biased region" description="Basic and acidic residues" evidence="1">
    <location>
        <begin position="121"/>
        <end position="143"/>
    </location>
</feature>
<feature type="region of interest" description="Disordered" evidence="1">
    <location>
        <begin position="49"/>
        <end position="143"/>
    </location>
</feature>
<dbReference type="AlphaFoldDB" id="A0A1A6HSL3"/>
<accession>A0A1A6HSL3</accession>
<dbReference type="EMBL" id="LZPO01017285">
    <property type="protein sequence ID" value="OBS81251.1"/>
    <property type="molecule type" value="Genomic_DNA"/>
</dbReference>
<protein>
    <submittedName>
        <fullName evidence="2">Uncharacterized protein</fullName>
    </submittedName>
</protein>
<feature type="compositionally biased region" description="Low complexity" evidence="1">
    <location>
        <begin position="63"/>
        <end position="74"/>
    </location>
</feature>